<feature type="region of interest" description="Disordered" evidence="1">
    <location>
        <begin position="121"/>
        <end position="154"/>
    </location>
</feature>
<protein>
    <submittedName>
        <fullName evidence="2">Uncharacterized protein</fullName>
    </submittedName>
</protein>
<dbReference type="Proteomes" id="UP000799423">
    <property type="component" value="Unassembled WGS sequence"/>
</dbReference>
<evidence type="ECO:0000256" key="1">
    <source>
        <dbReference type="SAM" id="MobiDB-lite"/>
    </source>
</evidence>
<reference evidence="2" key="1">
    <citation type="submission" date="2020-01" db="EMBL/GenBank/DDBJ databases">
        <authorList>
            <consortium name="DOE Joint Genome Institute"/>
            <person name="Haridas S."/>
            <person name="Albert R."/>
            <person name="Binder M."/>
            <person name="Bloem J."/>
            <person name="Labutti K."/>
            <person name="Salamov A."/>
            <person name="Andreopoulos B."/>
            <person name="Baker S.E."/>
            <person name="Barry K."/>
            <person name="Bills G."/>
            <person name="Bluhm B.H."/>
            <person name="Cannon C."/>
            <person name="Castanera R."/>
            <person name="Culley D.E."/>
            <person name="Daum C."/>
            <person name="Ezra D."/>
            <person name="Gonzalez J.B."/>
            <person name="Henrissat B."/>
            <person name="Kuo A."/>
            <person name="Liang C."/>
            <person name="Lipzen A."/>
            <person name="Lutzoni F."/>
            <person name="Magnuson J."/>
            <person name="Mondo S."/>
            <person name="Nolan M."/>
            <person name="Ohm R."/>
            <person name="Pangilinan J."/>
            <person name="Park H.-J."/>
            <person name="Ramirez L."/>
            <person name="Alfaro M."/>
            <person name="Sun H."/>
            <person name="Tritt A."/>
            <person name="Yoshinaga Y."/>
            <person name="Zwiers L.-H."/>
            <person name="Turgeon B.G."/>
            <person name="Goodwin S.B."/>
            <person name="Spatafora J.W."/>
            <person name="Crous P.W."/>
            <person name="Grigoriev I.V."/>
        </authorList>
    </citation>
    <scope>NUCLEOTIDE SEQUENCE</scope>
    <source>
        <strain evidence="2">IPT5</strain>
    </source>
</reference>
<dbReference type="AlphaFoldDB" id="A0A6A7B7Y0"/>
<evidence type="ECO:0000313" key="2">
    <source>
        <dbReference type="EMBL" id="KAF2851424.1"/>
    </source>
</evidence>
<accession>A0A6A7B7Y0</accession>
<sequence length="232" mass="25998">MPTCGMLRDVEWRFDKPSTTAQYVENATRPYVPPASVTDWDFGKDTTHGDTFICDFYVVMKLTVRIILNSNLLYSTNAFTRYFAESSFERRRCFNTVESHYCGKDICKEICNLANKPFKSSGNTTGTRRGPTVSGSQNLQAEAVKASRKRETGSKVVLKPSTRNAVNFCPASPAAIAYTSASKLTVIRRSIYYLNLFIGIDQCSTSHYNRCHDSIPAIAYHKSNQCITCSTI</sequence>
<proteinExistence type="predicted"/>
<organism evidence="2 3">
    <name type="scientific">Plenodomus tracheiphilus IPT5</name>
    <dbReference type="NCBI Taxonomy" id="1408161"/>
    <lineage>
        <taxon>Eukaryota</taxon>
        <taxon>Fungi</taxon>
        <taxon>Dikarya</taxon>
        <taxon>Ascomycota</taxon>
        <taxon>Pezizomycotina</taxon>
        <taxon>Dothideomycetes</taxon>
        <taxon>Pleosporomycetidae</taxon>
        <taxon>Pleosporales</taxon>
        <taxon>Pleosporineae</taxon>
        <taxon>Leptosphaeriaceae</taxon>
        <taxon>Plenodomus</taxon>
    </lineage>
</organism>
<name>A0A6A7B7Y0_9PLEO</name>
<dbReference type="EMBL" id="MU006302">
    <property type="protein sequence ID" value="KAF2851424.1"/>
    <property type="molecule type" value="Genomic_DNA"/>
</dbReference>
<keyword evidence="3" id="KW-1185">Reference proteome</keyword>
<gene>
    <name evidence="2" type="ORF">T440DRAFT_517416</name>
</gene>
<dbReference type="OrthoDB" id="6079484at2759"/>
<feature type="compositionally biased region" description="Polar residues" evidence="1">
    <location>
        <begin position="121"/>
        <end position="140"/>
    </location>
</feature>
<evidence type="ECO:0000313" key="3">
    <source>
        <dbReference type="Proteomes" id="UP000799423"/>
    </source>
</evidence>